<dbReference type="NCBIfam" id="TIGR01730">
    <property type="entry name" value="RND_mfp"/>
    <property type="match status" value="1"/>
</dbReference>
<dbReference type="Pfam" id="PF25967">
    <property type="entry name" value="RND-MFP_C"/>
    <property type="match status" value="1"/>
</dbReference>
<proteinExistence type="inferred from homology"/>
<feature type="domain" description="YbhG-like alpha-helical hairpin" evidence="3">
    <location>
        <begin position="94"/>
        <end position="209"/>
    </location>
</feature>
<organism evidence="5 6">
    <name type="scientific">Candidatus Thiomargarita nelsonii</name>
    <dbReference type="NCBI Taxonomy" id="1003181"/>
    <lineage>
        <taxon>Bacteria</taxon>
        <taxon>Pseudomonadati</taxon>
        <taxon>Pseudomonadota</taxon>
        <taxon>Gammaproteobacteria</taxon>
        <taxon>Thiotrichales</taxon>
        <taxon>Thiotrichaceae</taxon>
        <taxon>Thiomargarita</taxon>
    </lineage>
</organism>
<evidence type="ECO:0000256" key="2">
    <source>
        <dbReference type="SAM" id="Coils"/>
    </source>
</evidence>
<evidence type="ECO:0000259" key="3">
    <source>
        <dbReference type="Pfam" id="PF25881"/>
    </source>
</evidence>
<dbReference type="PANTHER" id="PTHR30469:SF20">
    <property type="entry name" value="EFFLUX RND TRANSPORTER PERIPLASMIC ADAPTOR SUBUNIT"/>
    <property type="match status" value="1"/>
</dbReference>
<dbReference type="EMBL" id="LUTY01002890">
    <property type="protein sequence ID" value="OAD19225.1"/>
    <property type="molecule type" value="Genomic_DNA"/>
</dbReference>
<dbReference type="GO" id="GO:1990281">
    <property type="term" value="C:efflux pump complex"/>
    <property type="evidence" value="ECO:0007669"/>
    <property type="project" value="TreeGrafter"/>
</dbReference>
<name>A0A176RU20_9GAMM</name>
<dbReference type="Gene3D" id="2.40.50.100">
    <property type="match status" value="2"/>
</dbReference>
<dbReference type="InterPro" id="IPR006143">
    <property type="entry name" value="RND_pump_MFP"/>
</dbReference>
<dbReference type="InterPro" id="IPR058627">
    <property type="entry name" value="MdtA-like_C"/>
</dbReference>
<dbReference type="GO" id="GO:0015562">
    <property type="term" value="F:efflux transmembrane transporter activity"/>
    <property type="evidence" value="ECO:0007669"/>
    <property type="project" value="TreeGrafter"/>
</dbReference>
<dbReference type="PROSITE" id="PS51257">
    <property type="entry name" value="PROKAR_LIPOPROTEIN"/>
    <property type="match status" value="1"/>
</dbReference>
<dbReference type="Gene3D" id="1.10.287.470">
    <property type="entry name" value="Helix hairpin bin"/>
    <property type="match status" value="2"/>
</dbReference>
<comment type="similarity">
    <text evidence="1">Belongs to the membrane fusion protein (MFP) (TC 8.A.1) family.</text>
</comment>
<dbReference type="AlphaFoldDB" id="A0A176RU20"/>
<dbReference type="SUPFAM" id="SSF111369">
    <property type="entry name" value="HlyD-like secretion proteins"/>
    <property type="match status" value="2"/>
</dbReference>
<evidence type="ECO:0000313" key="5">
    <source>
        <dbReference type="EMBL" id="OAD19225.1"/>
    </source>
</evidence>
<sequence>MPSKIRPLFWAIWITMLITSCEPTTEQQIPTETVIRAVKTMVLADPEAEPSRHLPGKVHAYQRAELAFRVPGTLIELPVKEAQEVEKGTLLARLDPRDYNTNLAKVKSAIAQARAQLKAMKAGARPEEKRVLQAEVSAAKARYQEAKQQYERYKDLWKKRVISKADYDRQESAYNVAKAQLNTANQNLQKGKAGARSEDIEAMESNIKGLIAQRDEAQDALNDTYLRAPFTGVVAKKLVDNFQNVQAKAPILIFQDISRLDIIINVPEQVFVDAKEPDFYQFVARFEAVPDREFILKVKEHTTEADPKTQTYRGVLTMQAPKDLTILPGMTTTVIVTEKEMAESTPTSIFLVPISTVFADELNKQYVWVVEPNTMTVQKRQIKVGDLTGESIRVLDGLKIGERIVTAGVHFLQEGMKIRLFDSNAGY</sequence>
<feature type="domain" description="Multidrug resistance protein MdtA-like C-terminal permuted SH3" evidence="4">
    <location>
        <begin position="351"/>
        <end position="409"/>
    </location>
</feature>
<dbReference type="Proteomes" id="UP000076962">
    <property type="component" value="Unassembled WGS sequence"/>
</dbReference>
<evidence type="ECO:0000256" key="1">
    <source>
        <dbReference type="ARBA" id="ARBA00009477"/>
    </source>
</evidence>
<accession>A0A176RU20</accession>
<reference evidence="5 6" key="1">
    <citation type="submission" date="2016-05" db="EMBL/GenBank/DDBJ databases">
        <title>Single-cell genome of chain-forming Candidatus Thiomargarita nelsonii and comparison to other large sulfur-oxidizing bacteria.</title>
        <authorList>
            <person name="Winkel M."/>
            <person name="Salman V."/>
            <person name="Woyke T."/>
            <person name="Schulz-Vogt H."/>
            <person name="Richter M."/>
            <person name="Flood B."/>
            <person name="Bailey J."/>
            <person name="Amann R."/>
            <person name="Mussmann M."/>
        </authorList>
    </citation>
    <scope>NUCLEOTIDE SEQUENCE [LARGE SCALE GENOMIC DNA]</scope>
    <source>
        <strain evidence="5 6">THI036</strain>
    </source>
</reference>
<keyword evidence="6" id="KW-1185">Reference proteome</keyword>
<evidence type="ECO:0000313" key="6">
    <source>
        <dbReference type="Proteomes" id="UP000076962"/>
    </source>
</evidence>
<dbReference type="Pfam" id="PF25881">
    <property type="entry name" value="HH_YBHG"/>
    <property type="match status" value="1"/>
</dbReference>
<evidence type="ECO:0000259" key="4">
    <source>
        <dbReference type="Pfam" id="PF25967"/>
    </source>
</evidence>
<comment type="caution">
    <text evidence="5">The sequence shown here is derived from an EMBL/GenBank/DDBJ whole genome shotgun (WGS) entry which is preliminary data.</text>
</comment>
<protein>
    <submittedName>
        <fullName evidence="5">Efflux transporter, RND family, MFP subunit</fullName>
    </submittedName>
</protein>
<feature type="coiled-coil region" evidence="2">
    <location>
        <begin position="103"/>
        <end position="220"/>
    </location>
</feature>
<dbReference type="Gene3D" id="2.40.420.20">
    <property type="match status" value="1"/>
</dbReference>
<dbReference type="PANTHER" id="PTHR30469">
    <property type="entry name" value="MULTIDRUG RESISTANCE PROTEIN MDTA"/>
    <property type="match status" value="1"/>
</dbReference>
<dbReference type="InterPro" id="IPR059052">
    <property type="entry name" value="HH_YbhG-like"/>
</dbReference>
<gene>
    <name evidence="5" type="ORF">THIOM_005155</name>
</gene>
<keyword evidence="2" id="KW-0175">Coiled coil</keyword>